<reference evidence="3 7" key="3">
    <citation type="submission" date="2019-11" db="EMBL/GenBank/DDBJ databases">
        <title>Green- and brown-colored morphotypes of Chlorobia in the stratified aquatic ecosystems of Kandalaksha Gulf (White Sea): A model for study of the accessory genome evolution.</title>
        <authorList>
            <person name="Grouzdev D.S."/>
        </authorList>
    </citation>
    <scope>NUCLEOTIDE SEQUENCE [LARGE SCALE GENOMIC DNA]</scope>
    <source>
        <strain evidence="3 7">ZM</strain>
    </source>
</reference>
<evidence type="ECO:0000313" key="7">
    <source>
        <dbReference type="Proteomes" id="UP000489351"/>
    </source>
</evidence>
<dbReference type="Pfam" id="PF02230">
    <property type="entry name" value="Abhydrolase_2"/>
    <property type="match status" value="1"/>
</dbReference>
<organism evidence="4 5">
    <name type="scientific">Chlorobium phaeovibrioides</name>
    <dbReference type="NCBI Taxonomy" id="1094"/>
    <lineage>
        <taxon>Bacteria</taxon>
        <taxon>Pseudomonadati</taxon>
        <taxon>Chlorobiota</taxon>
        <taxon>Chlorobiia</taxon>
        <taxon>Chlorobiales</taxon>
        <taxon>Chlorobiaceae</taxon>
        <taxon>Chlorobium/Pelodictyon group</taxon>
        <taxon>Chlorobium</taxon>
    </lineage>
</organism>
<evidence type="ECO:0000313" key="4">
    <source>
        <dbReference type="EMBL" id="RTY39462.1"/>
    </source>
</evidence>
<protein>
    <submittedName>
        <fullName evidence="4">Phospholipase</fullName>
    </submittedName>
</protein>
<gene>
    <name evidence="4" type="ORF">EKD02_01955</name>
    <name evidence="2" type="ORF">FP507_09365</name>
    <name evidence="3" type="ORF">GJ685_03855</name>
</gene>
<dbReference type="SUPFAM" id="SSF53474">
    <property type="entry name" value="alpha/beta-Hydrolases"/>
    <property type="match status" value="1"/>
</dbReference>
<keyword evidence="7" id="KW-1185">Reference proteome</keyword>
<dbReference type="InterPro" id="IPR003140">
    <property type="entry name" value="PLipase/COase/thioEstase"/>
</dbReference>
<dbReference type="Proteomes" id="UP000327458">
    <property type="component" value="Unassembled WGS sequence"/>
</dbReference>
<evidence type="ECO:0000313" key="2">
    <source>
        <dbReference type="EMBL" id="KAA6233215.1"/>
    </source>
</evidence>
<dbReference type="ESTHER" id="chlvi-q3giu9">
    <property type="family name" value="LYsophospholipase_carboxylesterase"/>
</dbReference>
<dbReference type="GO" id="GO:0016787">
    <property type="term" value="F:hydrolase activity"/>
    <property type="evidence" value="ECO:0007669"/>
    <property type="project" value="InterPro"/>
</dbReference>
<evidence type="ECO:0000313" key="3">
    <source>
        <dbReference type="EMBL" id="MWV54198.1"/>
    </source>
</evidence>
<dbReference type="RefSeq" id="WP_011890904.1">
    <property type="nucleotide sequence ID" value="NZ_CP041698.1"/>
</dbReference>
<evidence type="ECO:0000259" key="1">
    <source>
        <dbReference type="Pfam" id="PF02230"/>
    </source>
</evidence>
<dbReference type="EMBL" id="VMRG01000001">
    <property type="protein sequence ID" value="KAA6233215.1"/>
    <property type="molecule type" value="Genomic_DNA"/>
</dbReference>
<dbReference type="Proteomes" id="UP000489351">
    <property type="component" value="Unassembled WGS sequence"/>
</dbReference>
<evidence type="ECO:0000313" key="5">
    <source>
        <dbReference type="Proteomes" id="UP000279908"/>
    </source>
</evidence>
<dbReference type="Gene3D" id="3.40.50.1820">
    <property type="entry name" value="alpha/beta hydrolase"/>
    <property type="match status" value="1"/>
</dbReference>
<dbReference type="InterPro" id="IPR029058">
    <property type="entry name" value="AB_hydrolase_fold"/>
</dbReference>
<sequence length="219" mass="24547">MENEHFLQPPLKGRYLLRSCRADGPAPLLVGFHGWGEKAEDELRRLSSIPGSEHWICCSFEALHSVTLRDGSSGKSWMSGQERERHIAENIRYLDALVDAVPAQCRHDGRLVYHGFSQGASMAVRAALLGKQRATGVMMVGGDIPPEAERLGRLKRVHLARGTRDPLYTEERYLEDFRRIQTAGVDCECCPFSGSHNPQGEYFDSAGEFLHSLLFRLPP</sequence>
<reference evidence="2 6" key="2">
    <citation type="submission" date="2019-07" db="EMBL/GenBank/DDBJ databases">
        <title>Draft genome Sequence of Chlorobium phaeovibrioides sp. strain PhvTcv-s14, from the Phylum Chlorobi.</title>
        <authorList>
            <person name="Babenko V."/>
            <person name="Boldyreva D."/>
            <person name="Kanygina A."/>
            <person name="Selezneva O."/>
            <person name="Akopiyan T."/>
            <person name="Lunina O."/>
        </authorList>
    </citation>
    <scope>NUCLEOTIDE SEQUENCE [LARGE SCALE GENOMIC DNA]</scope>
    <source>
        <strain evidence="2 6">GrTcv12</strain>
    </source>
</reference>
<name>A0A3S0U277_CHLPH</name>
<dbReference type="AlphaFoldDB" id="A0A3S0U277"/>
<dbReference type="Proteomes" id="UP000279908">
    <property type="component" value="Unassembled WGS sequence"/>
</dbReference>
<feature type="domain" description="Phospholipase/carboxylesterase/thioesterase" evidence="1">
    <location>
        <begin position="26"/>
        <end position="209"/>
    </location>
</feature>
<evidence type="ECO:0000313" key="6">
    <source>
        <dbReference type="Proteomes" id="UP000327458"/>
    </source>
</evidence>
<dbReference type="EMBL" id="WUBZ01000009">
    <property type="protein sequence ID" value="MWV54198.1"/>
    <property type="molecule type" value="Genomic_DNA"/>
</dbReference>
<reference evidence="4 5" key="1">
    <citation type="submission" date="2018-12" db="EMBL/GenBank/DDBJ databases">
        <authorList>
            <person name="Lunina O.N."/>
            <person name="Grouzdev D.S."/>
            <person name="Gorlenko V.M."/>
            <person name="Savvichev A.S."/>
        </authorList>
    </citation>
    <scope>NUCLEOTIDE SEQUENCE [LARGE SCALE GENOMIC DNA]</scope>
    <source>
        <strain evidence="4 5">BrKhr-17</strain>
    </source>
</reference>
<proteinExistence type="predicted"/>
<comment type="caution">
    <text evidence="4">The sequence shown here is derived from an EMBL/GenBank/DDBJ whole genome shotgun (WGS) entry which is preliminary data.</text>
</comment>
<dbReference type="EMBL" id="RXYK01000002">
    <property type="protein sequence ID" value="RTY39462.1"/>
    <property type="molecule type" value="Genomic_DNA"/>
</dbReference>
<accession>A0A3S0U277</accession>
<dbReference type="OMA" id="HGFSQGA"/>